<accession>A0A1F6MDQ3</accession>
<comment type="caution">
    <text evidence="1">The sequence shown here is derived from an EMBL/GenBank/DDBJ whole genome shotgun (WGS) entry which is preliminary data.</text>
</comment>
<name>A0A1F6MDQ3_9BACT</name>
<dbReference type="Proteomes" id="UP000177953">
    <property type="component" value="Unassembled WGS sequence"/>
</dbReference>
<evidence type="ECO:0000313" key="2">
    <source>
        <dbReference type="Proteomes" id="UP000177953"/>
    </source>
</evidence>
<dbReference type="EMBL" id="MFPU01000023">
    <property type="protein sequence ID" value="OGH69797.1"/>
    <property type="molecule type" value="Genomic_DNA"/>
</dbReference>
<organism evidence="1 2">
    <name type="scientific">Candidatus Magasanikbacteria bacterium RIFCSPHIGHO2_01_FULL_47_8</name>
    <dbReference type="NCBI Taxonomy" id="1798673"/>
    <lineage>
        <taxon>Bacteria</taxon>
        <taxon>Candidatus Magasanikiibacteriota</taxon>
    </lineage>
</organism>
<sequence length="87" mass="9952">MSEQKEGGQSLVEQISSELKEKLGRQVANEAAGVSRVKQLDWEDQKMIYDDMIKLEEIGVALVELGFSSEDIVVLRHIFTTYENRQH</sequence>
<dbReference type="AlphaFoldDB" id="A0A1F6MDQ3"/>
<proteinExistence type="predicted"/>
<protein>
    <submittedName>
        <fullName evidence="1">Uncharacterized protein</fullName>
    </submittedName>
</protein>
<gene>
    <name evidence="1" type="ORF">A2754_03400</name>
</gene>
<evidence type="ECO:0000313" key="1">
    <source>
        <dbReference type="EMBL" id="OGH69797.1"/>
    </source>
</evidence>
<reference evidence="1 2" key="1">
    <citation type="journal article" date="2016" name="Nat. Commun.">
        <title>Thousands of microbial genomes shed light on interconnected biogeochemical processes in an aquifer system.</title>
        <authorList>
            <person name="Anantharaman K."/>
            <person name="Brown C.T."/>
            <person name="Hug L.A."/>
            <person name="Sharon I."/>
            <person name="Castelle C.J."/>
            <person name="Probst A.J."/>
            <person name="Thomas B.C."/>
            <person name="Singh A."/>
            <person name="Wilkins M.J."/>
            <person name="Karaoz U."/>
            <person name="Brodie E.L."/>
            <person name="Williams K.H."/>
            <person name="Hubbard S.S."/>
            <person name="Banfield J.F."/>
        </authorList>
    </citation>
    <scope>NUCLEOTIDE SEQUENCE [LARGE SCALE GENOMIC DNA]</scope>
</reference>